<keyword evidence="3" id="KW-1185">Reference proteome</keyword>
<protein>
    <recommendedName>
        <fullName evidence="1">DUF8069 domain-containing protein</fullName>
    </recommendedName>
</protein>
<evidence type="ECO:0000313" key="2">
    <source>
        <dbReference type="EMBL" id="MFD1588228.1"/>
    </source>
</evidence>
<organism evidence="2 3">
    <name type="scientific">Halorientalis brevis</name>
    <dbReference type="NCBI Taxonomy" id="1126241"/>
    <lineage>
        <taxon>Archaea</taxon>
        <taxon>Methanobacteriati</taxon>
        <taxon>Methanobacteriota</taxon>
        <taxon>Stenosarchaea group</taxon>
        <taxon>Halobacteria</taxon>
        <taxon>Halobacteriales</taxon>
        <taxon>Haloarculaceae</taxon>
        <taxon>Halorientalis</taxon>
    </lineage>
</organism>
<proteinExistence type="predicted"/>
<feature type="domain" description="DUF8069" evidence="1">
    <location>
        <begin position="2"/>
        <end position="89"/>
    </location>
</feature>
<name>A0ABD6CEK3_9EURY</name>
<accession>A0ABD6CEK3</accession>
<dbReference type="Proteomes" id="UP001597119">
    <property type="component" value="Unassembled WGS sequence"/>
</dbReference>
<dbReference type="AlphaFoldDB" id="A0ABD6CEK3"/>
<dbReference type="RefSeq" id="WP_247381590.1">
    <property type="nucleotide sequence ID" value="NZ_JALLGV010000011.1"/>
</dbReference>
<dbReference type="Pfam" id="PF26266">
    <property type="entry name" value="DUF8069"/>
    <property type="match status" value="1"/>
</dbReference>
<dbReference type="EMBL" id="JBHUDJ010000009">
    <property type="protein sequence ID" value="MFD1588228.1"/>
    <property type="molecule type" value="Genomic_DNA"/>
</dbReference>
<gene>
    <name evidence="2" type="ORF">ACFR9U_14695</name>
</gene>
<evidence type="ECO:0000313" key="3">
    <source>
        <dbReference type="Proteomes" id="UP001597119"/>
    </source>
</evidence>
<comment type="caution">
    <text evidence="2">The sequence shown here is derived from an EMBL/GenBank/DDBJ whole genome shotgun (WGS) entry which is preliminary data.</text>
</comment>
<reference evidence="2 3" key="1">
    <citation type="journal article" date="2019" name="Int. J. Syst. Evol. Microbiol.">
        <title>The Global Catalogue of Microorganisms (GCM) 10K type strain sequencing project: providing services to taxonomists for standard genome sequencing and annotation.</title>
        <authorList>
            <consortium name="The Broad Institute Genomics Platform"/>
            <consortium name="The Broad Institute Genome Sequencing Center for Infectious Disease"/>
            <person name="Wu L."/>
            <person name="Ma J."/>
        </authorList>
    </citation>
    <scope>NUCLEOTIDE SEQUENCE [LARGE SCALE GENOMIC DNA]</scope>
    <source>
        <strain evidence="2 3">CGMCC 1.12125</strain>
    </source>
</reference>
<sequence>MDYYDDTLNDHERFERRQLAQDRDRRRQGVLSIDEQRAAQIVRALREQHIVDVQPEGQLLIHTPTGTKFEDDRALVYFHRGWQAADDSDS</sequence>
<dbReference type="InterPro" id="IPR058382">
    <property type="entry name" value="DUF8069"/>
</dbReference>
<evidence type="ECO:0000259" key="1">
    <source>
        <dbReference type="Pfam" id="PF26266"/>
    </source>
</evidence>